<dbReference type="OrthoDB" id="7066409at2"/>
<dbReference type="Proteomes" id="UP000199517">
    <property type="component" value="Unassembled WGS sequence"/>
</dbReference>
<dbReference type="RefSeq" id="WP_092950332.1">
    <property type="nucleotide sequence ID" value="NZ_FOMQ01000003.1"/>
</dbReference>
<gene>
    <name evidence="1" type="ORF">SAMN04489710_103236</name>
</gene>
<accession>A0A1I1TGD7</accession>
<dbReference type="AlphaFoldDB" id="A0A1I1TGD7"/>
<dbReference type="EMBL" id="FOMQ01000003">
    <property type="protein sequence ID" value="SFD55473.1"/>
    <property type="molecule type" value="Genomic_DNA"/>
</dbReference>
<name>A0A1I1TGD7_9BURK</name>
<sequence>MRNAYRQFVDLMSVRLLQVGDVTTVVAGVATVALPGGGLLQARGDAQVGSRVFVRHGVIKEIAPSLLFVEGEA</sequence>
<organism evidence="1 2">
    <name type="scientific">Paracidovorax konjaci</name>
    <dbReference type="NCBI Taxonomy" id="32040"/>
    <lineage>
        <taxon>Bacteria</taxon>
        <taxon>Pseudomonadati</taxon>
        <taxon>Pseudomonadota</taxon>
        <taxon>Betaproteobacteria</taxon>
        <taxon>Burkholderiales</taxon>
        <taxon>Comamonadaceae</taxon>
        <taxon>Paracidovorax</taxon>
    </lineage>
</organism>
<proteinExistence type="predicted"/>
<keyword evidence="2" id="KW-1185">Reference proteome</keyword>
<reference evidence="2" key="1">
    <citation type="submission" date="2016-10" db="EMBL/GenBank/DDBJ databases">
        <authorList>
            <person name="Varghese N."/>
            <person name="Submissions S."/>
        </authorList>
    </citation>
    <scope>NUCLEOTIDE SEQUENCE [LARGE SCALE GENOMIC DNA]</scope>
    <source>
        <strain evidence="2">DSM 7481</strain>
    </source>
</reference>
<protein>
    <submittedName>
        <fullName evidence="1">Uncharacterized protein</fullName>
    </submittedName>
</protein>
<evidence type="ECO:0000313" key="1">
    <source>
        <dbReference type="EMBL" id="SFD55473.1"/>
    </source>
</evidence>
<evidence type="ECO:0000313" key="2">
    <source>
        <dbReference type="Proteomes" id="UP000199517"/>
    </source>
</evidence>